<dbReference type="GO" id="GO:0004039">
    <property type="term" value="F:allophanate hydrolase activity"/>
    <property type="evidence" value="ECO:0007669"/>
    <property type="project" value="UniProtKB-EC"/>
</dbReference>
<dbReference type="GO" id="GO:0005524">
    <property type="term" value="F:ATP binding"/>
    <property type="evidence" value="ECO:0007669"/>
    <property type="project" value="UniProtKB-KW"/>
</dbReference>
<dbReference type="PANTHER" id="PTHR43309">
    <property type="entry name" value="5-OXOPROLINASE SUBUNIT C"/>
    <property type="match status" value="1"/>
</dbReference>
<dbReference type="SMART" id="SM00797">
    <property type="entry name" value="AHS2"/>
    <property type="match status" value="1"/>
</dbReference>
<dbReference type="SUPFAM" id="SSF50891">
    <property type="entry name" value="Cyclophilin-like"/>
    <property type="match status" value="1"/>
</dbReference>
<dbReference type="RefSeq" id="WP_178357533.1">
    <property type="nucleotide sequence ID" value="NZ_JABFYL010000011.1"/>
</dbReference>
<dbReference type="Pfam" id="PF02626">
    <property type="entry name" value="CT_A_B"/>
    <property type="match status" value="1"/>
</dbReference>
<dbReference type="InterPro" id="IPR029000">
    <property type="entry name" value="Cyclophilin-like_dom_sf"/>
</dbReference>
<dbReference type="AlphaFoldDB" id="A0A850PLE5"/>
<dbReference type="Proteomes" id="UP000570517">
    <property type="component" value="Unassembled WGS sequence"/>
</dbReference>
<gene>
    <name evidence="5" type="ORF">HLY00_3504</name>
</gene>
<evidence type="ECO:0000256" key="2">
    <source>
        <dbReference type="ARBA" id="ARBA00022801"/>
    </source>
</evidence>
<dbReference type="NCBIfam" id="TIGR00724">
    <property type="entry name" value="urea_amlyse_rel"/>
    <property type="match status" value="1"/>
</dbReference>
<dbReference type="Gene3D" id="2.40.100.10">
    <property type="entry name" value="Cyclophilin-like"/>
    <property type="match status" value="1"/>
</dbReference>
<feature type="domain" description="Carboxyltransferase" evidence="4">
    <location>
        <begin position="24"/>
        <end position="316"/>
    </location>
</feature>
<keyword evidence="6" id="KW-1185">Reference proteome</keyword>
<dbReference type="PANTHER" id="PTHR43309:SF3">
    <property type="entry name" value="5-OXOPROLINASE SUBUNIT C"/>
    <property type="match status" value="1"/>
</dbReference>
<keyword evidence="1" id="KW-0547">Nucleotide-binding</keyword>
<dbReference type="InterPro" id="IPR003778">
    <property type="entry name" value="CT_A_B"/>
</dbReference>
<keyword evidence="2 5" id="KW-0378">Hydrolase</keyword>
<evidence type="ECO:0000259" key="4">
    <source>
        <dbReference type="SMART" id="SM00797"/>
    </source>
</evidence>
<comment type="caution">
    <text evidence="5">The sequence shown here is derived from an EMBL/GenBank/DDBJ whole genome shotgun (WGS) entry which is preliminary data.</text>
</comment>
<protein>
    <submittedName>
        <fullName evidence="5">Allophanate hydrolase 2 subunit 2</fullName>
        <ecNumber evidence="5">3.5.1.54</ecNumber>
    </submittedName>
</protein>
<sequence>MALLIDEPGLQSTVQDLGRPGYYNVGIPVGGAMDTLSHEIANLLVGNDPALATIESVYTAPKFTVTEATTMAATGATMEVSVNGDVVPQWTAVELAEGDTVACGFAAAGTRSYLAFSGGVDVPRVLGSRSTYSLGKIGGHEGRALAAGDTVPIGARTTDSAGRALADELRPDFSRALTARVVLGLYDHLLTAESVEMLTTTQWKLTPVADRTGLRFSGDHKFEFADRAQPFGAGSNPSNIVDAGYAMGSIQIPGGSQPIVLHRDAVSAGGYAMVATVISADMDAVAQLAPGSTAVFEAVSIDDAVAARADRAQRRSRIHDALTS</sequence>
<evidence type="ECO:0000313" key="6">
    <source>
        <dbReference type="Proteomes" id="UP000570517"/>
    </source>
</evidence>
<evidence type="ECO:0000256" key="1">
    <source>
        <dbReference type="ARBA" id="ARBA00022741"/>
    </source>
</evidence>
<organism evidence="5 6">
    <name type="scientific">Mycolicibacterium hippocampi</name>
    <dbReference type="NCBI Taxonomy" id="659824"/>
    <lineage>
        <taxon>Bacteria</taxon>
        <taxon>Bacillati</taxon>
        <taxon>Actinomycetota</taxon>
        <taxon>Actinomycetes</taxon>
        <taxon>Mycobacteriales</taxon>
        <taxon>Mycobacteriaceae</taxon>
        <taxon>Mycolicibacterium</taxon>
    </lineage>
</organism>
<dbReference type="EC" id="3.5.1.54" evidence="5"/>
<proteinExistence type="predicted"/>
<dbReference type="EMBL" id="JABFYL010000011">
    <property type="protein sequence ID" value="NVN49144.1"/>
    <property type="molecule type" value="Genomic_DNA"/>
</dbReference>
<evidence type="ECO:0000256" key="3">
    <source>
        <dbReference type="ARBA" id="ARBA00022840"/>
    </source>
</evidence>
<keyword evidence="3" id="KW-0067">ATP-binding</keyword>
<evidence type="ECO:0000313" key="5">
    <source>
        <dbReference type="EMBL" id="NVN49144.1"/>
    </source>
</evidence>
<reference evidence="5 6" key="1">
    <citation type="submission" date="2020-05" db="EMBL/GenBank/DDBJ databases">
        <title>Draft genome sequence of Mycobacterium hippocampi DL, isolated from European seabass, Dicentrarchus labrax, reared in fish farms.</title>
        <authorList>
            <person name="Stathopoulou P."/>
            <person name="Asimakis E."/>
            <person name="Tzokas K."/>
            <person name="Batargias C."/>
            <person name="Tsiamis G."/>
        </authorList>
    </citation>
    <scope>NUCLEOTIDE SEQUENCE [LARGE SCALE GENOMIC DNA]</scope>
    <source>
        <strain evidence="5 6">DL</strain>
    </source>
</reference>
<accession>A0A850PLE5</accession>
<dbReference type="InterPro" id="IPR052708">
    <property type="entry name" value="PxpC"/>
</dbReference>
<name>A0A850PLE5_9MYCO</name>